<dbReference type="FunFam" id="3.40.50.300:FF:000679">
    <property type="entry name" value="Thymidylate kinase"/>
    <property type="match status" value="1"/>
</dbReference>
<keyword evidence="12" id="KW-1185">Reference proteome</keyword>
<dbReference type="CDD" id="cd01672">
    <property type="entry name" value="TMPK"/>
    <property type="match status" value="1"/>
</dbReference>
<dbReference type="GO" id="GO:0004798">
    <property type="term" value="F:dTMP kinase activity"/>
    <property type="evidence" value="ECO:0007669"/>
    <property type="project" value="UniProtKB-EC"/>
</dbReference>
<dbReference type="SUPFAM" id="SSF52540">
    <property type="entry name" value="P-loop containing nucleoside triphosphate hydrolases"/>
    <property type="match status" value="1"/>
</dbReference>
<dbReference type="NCBIfam" id="TIGR00041">
    <property type="entry name" value="DTMP_kinase"/>
    <property type="match status" value="1"/>
</dbReference>
<dbReference type="PANTHER" id="PTHR10344:SF1">
    <property type="entry name" value="THYMIDYLATE KINASE"/>
    <property type="match status" value="1"/>
</dbReference>
<dbReference type="AlphaFoldDB" id="A0A2P6TY72"/>
<dbReference type="Pfam" id="PF02223">
    <property type="entry name" value="Thymidylate_kin"/>
    <property type="match status" value="1"/>
</dbReference>
<dbReference type="PROSITE" id="PS01331">
    <property type="entry name" value="THYMIDYLATE_KINASE"/>
    <property type="match status" value="1"/>
</dbReference>
<keyword evidence="8" id="KW-0418">Kinase</keyword>
<dbReference type="InterPro" id="IPR018094">
    <property type="entry name" value="Thymidylate_kinase"/>
</dbReference>
<dbReference type="GO" id="GO:0006227">
    <property type="term" value="P:dUDP biosynthetic process"/>
    <property type="evidence" value="ECO:0007669"/>
    <property type="project" value="TreeGrafter"/>
</dbReference>
<dbReference type="EC" id="2.7.4.9" evidence="3"/>
<dbReference type="HAMAP" id="MF_00165">
    <property type="entry name" value="Thymidylate_kinase"/>
    <property type="match status" value="1"/>
</dbReference>
<dbReference type="GO" id="GO:0005524">
    <property type="term" value="F:ATP binding"/>
    <property type="evidence" value="ECO:0007669"/>
    <property type="project" value="UniProtKB-KW"/>
</dbReference>
<sequence>MRLLAAAALKWVRPSAARPHLLAARPGSRRALSSSSAAMASTQPQPRGAFIVFEGADRAGKSTQCQMLVEHLQAAGVAAELWRFPDRTTAIGKMINSYLTSQADIDDAAVHLLFSANRWEKREELLRKLRAGTTLVVDRYAYSGVAFTAAKGAPGLDRAWCMSPDEGLPAPDAVFFLSLTVEQAAARGGYGEERYEKADFQRKVLEQFQAMRGSSWRVIDASQSIEDIQQQLREQAAAVVARCQRGGEPIKQLWGGEGGGAPLAEIANVQ</sequence>
<dbReference type="EMBL" id="LHPG02000004">
    <property type="protein sequence ID" value="PRW59003.1"/>
    <property type="molecule type" value="Genomic_DNA"/>
</dbReference>
<evidence type="ECO:0000313" key="12">
    <source>
        <dbReference type="Proteomes" id="UP000239899"/>
    </source>
</evidence>
<dbReference type="STRING" id="3076.A0A2P6TY72"/>
<name>A0A2P6TY72_CHLSO</name>
<evidence type="ECO:0000256" key="9">
    <source>
        <dbReference type="ARBA" id="ARBA00022840"/>
    </source>
</evidence>
<dbReference type="GO" id="GO:0006233">
    <property type="term" value="P:dTDP biosynthetic process"/>
    <property type="evidence" value="ECO:0007669"/>
    <property type="project" value="InterPro"/>
</dbReference>
<evidence type="ECO:0000256" key="8">
    <source>
        <dbReference type="ARBA" id="ARBA00022777"/>
    </source>
</evidence>
<dbReference type="PANTHER" id="PTHR10344">
    <property type="entry name" value="THYMIDYLATE KINASE"/>
    <property type="match status" value="1"/>
</dbReference>
<protein>
    <recommendedName>
        <fullName evidence="4">Thymidylate kinase</fullName>
        <ecNumber evidence="3">2.7.4.9</ecNumber>
    </recommendedName>
</protein>
<accession>A0A2P6TY72</accession>
<evidence type="ECO:0000256" key="5">
    <source>
        <dbReference type="ARBA" id="ARBA00022679"/>
    </source>
</evidence>
<comment type="caution">
    <text evidence="11">The sequence shown here is derived from an EMBL/GenBank/DDBJ whole genome shotgun (WGS) entry which is preliminary data.</text>
</comment>
<keyword evidence="7" id="KW-0547">Nucleotide-binding</keyword>
<comment type="similarity">
    <text evidence="2">Belongs to the thymidylate kinase family.</text>
</comment>
<dbReference type="GO" id="GO:0006235">
    <property type="term" value="P:dTTP biosynthetic process"/>
    <property type="evidence" value="ECO:0007669"/>
    <property type="project" value="TreeGrafter"/>
</dbReference>
<keyword evidence="9" id="KW-0067">ATP-binding</keyword>
<evidence type="ECO:0000256" key="2">
    <source>
        <dbReference type="ARBA" id="ARBA00009776"/>
    </source>
</evidence>
<dbReference type="InterPro" id="IPR027417">
    <property type="entry name" value="P-loop_NTPase"/>
</dbReference>
<dbReference type="Proteomes" id="UP000239899">
    <property type="component" value="Unassembled WGS sequence"/>
</dbReference>
<dbReference type="GO" id="GO:0005829">
    <property type="term" value="C:cytosol"/>
    <property type="evidence" value="ECO:0007669"/>
    <property type="project" value="TreeGrafter"/>
</dbReference>
<dbReference type="InterPro" id="IPR039430">
    <property type="entry name" value="Thymidylate_kin-like_dom"/>
</dbReference>
<proteinExistence type="inferred from homology"/>
<dbReference type="InterPro" id="IPR018095">
    <property type="entry name" value="Thymidylate_kin_CS"/>
</dbReference>
<dbReference type="GO" id="GO:0004550">
    <property type="term" value="F:nucleoside diphosphate kinase activity"/>
    <property type="evidence" value="ECO:0007669"/>
    <property type="project" value="TreeGrafter"/>
</dbReference>
<dbReference type="OrthoDB" id="425602at2759"/>
<evidence type="ECO:0000256" key="3">
    <source>
        <dbReference type="ARBA" id="ARBA00012980"/>
    </source>
</evidence>
<evidence type="ECO:0000313" key="11">
    <source>
        <dbReference type="EMBL" id="PRW59003.1"/>
    </source>
</evidence>
<dbReference type="GO" id="GO:0005634">
    <property type="term" value="C:nucleus"/>
    <property type="evidence" value="ECO:0007669"/>
    <property type="project" value="TreeGrafter"/>
</dbReference>
<reference evidence="11 12" key="1">
    <citation type="journal article" date="2018" name="Plant J.">
        <title>Genome sequences of Chlorella sorokiniana UTEX 1602 and Micractinium conductrix SAG 241.80: implications to maltose excretion by a green alga.</title>
        <authorList>
            <person name="Arriola M.B."/>
            <person name="Velmurugan N."/>
            <person name="Zhang Y."/>
            <person name="Plunkett M.H."/>
            <person name="Hondzo H."/>
            <person name="Barney B.M."/>
        </authorList>
    </citation>
    <scope>NUCLEOTIDE SEQUENCE [LARGE SCALE GENOMIC DNA]</scope>
    <source>
        <strain evidence="12">UTEX 1602</strain>
    </source>
</reference>
<keyword evidence="6" id="KW-0545">Nucleotide biosynthesis</keyword>
<gene>
    <name evidence="11" type="ORF">C2E21_2163</name>
</gene>
<evidence type="ECO:0000259" key="10">
    <source>
        <dbReference type="Pfam" id="PF02223"/>
    </source>
</evidence>
<evidence type="ECO:0000256" key="6">
    <source>
        <dbReference type="ARBA" id="ARBA00022727"/>
    </source>
</evidence>
<dbReference type="GO" id="GO:0005739">
    <property type="term" value="C:mitochondrion"/>
    <property type="evidence" value="ECO:0007669"/>
    <property type="project" value="TreeGrafter"/>
</dbReference>
<keyword evidence="5" id="KW-0808">Transferase</keyword>
<evidence type="ECO:0000256" key="7">
    <source>
        <dbReference type="ARBA" id="ARBA00022741"/>
    </source>
</evidence>
<feature type="domain" description="Thymidylate kinase-like" evidence="10">
    <location>
        <begin position="53"/>
        <end position="231"/>
    </location>
</feature>
<evidence type="ECO:0000256" key="4">
    <source>
        <dbReference type="ARBA" id="ARBA00017144"/>
    </source>
</evidence>
<evidence type="ECO:0000256" key="1">
    <source>
        <dbReference type="ARBA" id="ARBA00004992"/>
    </source>
</evidence>
<organism evidence="11 12">
    <name type="scientific">Chlorella sorokiniana</name>
    <name type="common">Freshwater green alga</name>
    <dbReference type="NCBI Taxonomy" id="3076"/>
    <lineage>
        <taxon>Eukaryota</taxon>
        <taxon>Viridiplantae</taxon>
        <taxon>Chlorophyta</taxon>
        <taxon>core chlorophytes</taxon>
        <taxon>Trebouxiophyceae</taxon>
        <taxon>Chlorellales</taxon>
        <taxon>Chlorellaceae</taxon>
        <taxon>Chlorella clade</taxon>
        <taxon>Chlorella</taxon>
    </lineage>
</organism>
<comment type="pathway">
    <text evidence="1">Pyrimidine metabolism; dTTP biosynthesis.</text>
</comment>
<dbReference type="Gene3D" id="3.40.50.300">
    <property type="entry name" value="P-loop containing nucleotide triphosphate hydrolases"/>
    <property type="match status" value="1"/>
</dbReference>